<keyword evidence="3" id="KW-1185">Reference proteome</keyword>
<organism evidence="2 3">
    <name type="scientific">Goodfellowiella coeruleoviolacea</name>
    <dbReference type="NCBI Taxonomy" id="334858"/>
    <lineage>
        <taxon>Bacteria</taxon>
        <taxon>Bacillati</taxon>
        <taxon>Actinomycetota</taxon>
        <taxon>Actinomycetes</taxon>
        <taxon>Pseudonocardiales</taxon>
        <taxon>Pseudonocardiaceae</taxon>
        <taxon>Goodfellowiella</taxon>
    </lineage>
</organism>
<evidence type="ECO:0000313" key="2">
    <source>
        <dbReference type="EMBL" id="MCP2166148.1"/>
    </source>
</evidence>
<dbReference type="InterPro" id="IPR025335">
    <property type="entry name" value="DUF4241"/>
</dbReference>
<evidence type="ECO:0008006" key="4">
    <source>
        <dbReference type="Google" id="ProtNLM"/>
    </source>
</evidence>
<dbReference type="Proteomes" id="UP001206128">
    <property type="component" value="Unassembled WGS sequence"/>
</dbReference>
<dbReference type="AlphaFoldDB" id="A0AAE3KL50"/>
<proteinExistence type="predicted"/>
<protein>
    <recommendedName>
        <fullName evidence="4">DUF4241 domain-containing protein</fullName>
    </recommendedName>
</protein>
<evidence type="ECO:0000256" key="1">
    <source>
        <dbReference type="SAM" id="MobiDB-lite"/>
    </source>
</evidence>
<comment type="caution">
    <text evidence="2">The sequence shown here is derived from an EMBL/GenBank/DDBJ whole genome shotgun (WGS) entry which is preliminary data.</text>
</comment>
<sequence length="227" mass="24322">MTPPDFTRLLVPGARVTTVCGPATVAEPLRAELSLPSGELVASAWRWEPVGFTETAPPGRYPVLLHPVVLDRGDPERPVSVAVQLVIRDEPAVSWTLALLPGQDPADLSETGFFGFPVDGGEASLIDARYLRELSESGTLDEFIADATADLGFGGLMESTEDEDGRDAVMFKTGDGDGVYPTWIGRTAGGDLACFVVDFLLLDEPGQPDESDESDQPRPSRQTSTFL</sequence>
<feature type="region of interest" description="Disordered" evidence="1">
    <location>
        <begin position="204"/>
        <end position="227"/>
    </location>
</feature>
<gene>
    <name evidence="2" type="ORF">LX83_003007</name>
</gene>
<feature type="compositionally biased region" description="Polar residues" evidence="1">
    <location>
        <begin position="217"/>
        <end position="227"/>
    </location>
</feature>
<name>A0AAE3KL50_9PSEU</name>
<evidence type="ECO:0000313" key="3">
    <source>
        <dbReference type="Proteomes" id="UP001206128"/>
    </source>
</evidence>
<dbReference type="EMBL" id="JAMTCK010000006">
    <property type="protein sequence ID" value="MCP2166148.1"/>
    <property type="molecule type" value="Genomic_DNA"/>
</dbReference>
<dbReference type="Pfam" id="PF14025">
    <property type="entry name" value="DUF4241"/>
    <property type="match status" value="1"/>
</dbReference>
<accession>A0AAE3KL50</accession>
<reference evidence="2" key="1">
    <citation type="submission" date="2022-06" db="EMBL/GenBank/DDBJ databases">
        <title>Genomic Encyclopedia of Archaeal and Bacterial Type Strains, Phase II (KMG-II): from individual species to whole genera.</title>
        <authorList>
            <person name="Goeker M."/>
        </authorList>
    </citation>
    <scope>NUCLEOTIDE SEQUENCE</scope>
    <source>
        <strain evidence="2">DSM 43935</strain>
    </source>
</reference>